<proteinExistence type="predicted"/>
<organism evidence="2 3">
    <name type="scientific">Trichoderma asperellum (strain ATCC 204424 / CBS 433.97 / NBRC 101777)</name>
    <dbReference type="NCBI Taxonomy" id="1042311"/>
    <lineage>
        <taxon>Eukaryota</taxon>
        <taxon>Fungi</taxon>
        <taxon>Dikarya</taxon>
        <taxon>Ascomycota</taxon>
        <taxon>Pezizomycotina</taxon>
        <taxon>Sordariomycetes</taxon>
        <taxon>Hypocreomycetidae</taxon>
        <taxon>Hypocreales</taxon>
        <taxon>Hypocreaceae</taxon>
        <taxon>Trichoderma</taxon>
    </lineage>
</organism>
<dbReference type="AlphaFoldDB" id="A0A2T3YT81"/>
<evidence type="ECO:0000256" key="1">
    <source>
        <dbReference type="SAM" id="MobiDB-lite"/>
    </source>
</evidence>
<evidence type="ECO:0000313" key="3">
    <source>
        <dbReference type="Proteomes" id="UP000240493"/>
    </source>
</evidence>
<dbReference type="STRING" id="1042311.A0A2T3YT81"/>
<feature type="region of interest" description="Disordered" evidence="1">
    <location>
        <begin position="35"/>
        <end position="82"/>
    </location>
</feature>
<keyword evidence="3" id="KW-1185">Reference proteome</keyword>
<dbReference type="EMBL" id="KZ679273">
    <property type="protein sequence ID" value="PTB35782.1"/>
    <property type="molecule type" value="Genomic_DNA"/>
</dbReference>
<accession>A0A2T3YT81</accession>
<name>A0A2T3YT81_TRIA4</name>
<reference evidence="2 3" key="1">
    <citation type="submission" date="2016-07" db="EMBL/GenBank/DDBJ databases">
        <title>Multiple horizontal gene transfer events from other fungi enriched the ability of initially mycotrophic Trichoderma (Ascomycota) to feed on dead plant biomass.</title>
        <authorList>
            <consortium name="DOE Joint Genome Institute"/>
            <person name="Aerts A."/>
            <person name="Atanasova L."/>
            <person name="Chenthamara K."/>
            <person name="Zhang J."/>
            <person name="Grujic M."/>
            <person name="Henrissat B."/>
            <person name="Kuo A."/>
            <person name="Salamov A."/>
            <person name="Lipzen A."/>
            <person name="Labutti K."/>
            <person name="Barry K."/>
            <person name="Miao Y."/>
            <person name="Rahimi M.J."/>
            <person name="Shen Q."/>
            <person name="Grigoriev I.V."/>
            <person name="Kubicek C.P."/>
            <person name="Druzhinina I.S."/>
        </authorList>
    </citation>
    <scope>NUCLEOTIDE SEQUENCE [LARGE SCALE GENOMIC DNA]</scope>
    <source>
        <strain evidence="2 3">CBS 433.97</strain>
    </source>
</reference>
<dbReference type="Proteomes" id="UP000240493">
    <property type="component" value="Unassembled WGS sequence"/>
</dbReference>
<evidence type="ECO:0008006" key="4">
    <source>
        <dbReference type="Google" id="ProtNLM"/>
    </source>
</evidence>
<protein>
    <recommendedName>
        <fullName evidence="4">BTB domain-containing protein</fullName>
    </recommendedName>
</protein>
<evidence type="ECO:0000313" key="2">
    <source>
        <dbReference type="EMBL" id="PTB35782.1"/>
    </source>
</evidence>
<gene>
    <name evidence="2" type="ORF">M441DRAFT_73931</name>
</gene>
<dbReference type="OrthoDB" id="4899335at2759"/>
<sequence length="392" mass="44293">MADTYINIDPDGDTLIILPLVQPASETDDAAWERSSLFNDNNDMDGRSSHSDEDEMRGNSSLSSDDGMEDEPSFPEYMPPETLSCYGQESSEIASVIASVSQVFQDNTKSKDTYYFKVSMKQLSLASPRAKPILLGPYRESIPTADGLRHWEFEPIFDPEAFKIVMSILHAQFHNVLDEVSLEMLSKIAVIVDDLSCRDSVHHFAKLWLKELDSAAASSHDGIYYARKIFTLWVFSLEERFRIETHHAIMHSPDILSSFGLPIPVQILESLSQNRLSMLQEKLEKIQVLIKGVISHDSQCLLCASAAMGALTMNMHRHRLTSEDIVARSDNMSSTIFRDTLMSFTYPKAAACKGKVKPHVNLEYMVSSCTLESEFWGLDLKQLLYQNISRRF</sequence>